<evidence type="ECO:0000256" key="5">
    <source>
        <dbReference type="ARBA" id="ARBA00022989"/>
    </source>
</evidence>
<dbReference type="InterPro" id="IPR026298">
    <property type="entry name" value="Bcl-2_fam"/>
</dbReference>
<evidence type="ECO:0000259" key="8">
    <source>
        <dbReference type="SMART" id="SM00337"/>
    </source>
</evidence>
<keyword evidence="10" id="KW-1185">Reference proteome</keyword>
<sequence length="185" mass="20179">MDCPIHSSQQISMSVRLREETSQILEDFLQHHLDGGHQPSPSPAAQTLRRVAGEMLDKNRSFFDSCSQISGNPKDVLQTVAATLIEDGGLNWGRIVSLIMFAGVLVKRSKDQRTATPKELAEVLSQFLAEEQRDWLQSNGGWNGFHKYFSNKGTLPGQDNNAISGALVAVAGFGLAGLAFLLAVR</sequence>
<evidence type="ECO:0000256" key="4">
    <source>
        <dbReference type="ARBA" id="ARBA00022703"/>
    </source>
</evidence>
<keyword evidence="6 7" id="KW-0472">Membrane</keyword>
<keyword evidence="3 7" id="KW-0812">Transmembrane</keyword>
<dbReference type="GO" id="GO:0051400">
    <property type="term" value="F:BH domain binding"/>
    <property type="evidence" value="ECO:0007669"/>
    <property type="project" value="TreeGrafter"/>
</dbReference>
<dbReference type="PANTHER" id="PTHR11256:SF47">
    <property type="entry name" value="BCL-2-LIKE PROTEIN 10"/>
    <property type="match status" value="1"/>
</dbReference>
<evidence type="ECO:0000256" key="6">
    <source>
        <dbReference type="ARBA" id="ARBA00023136"/>
    </source>
</evidence>
<name>A0AAD1RLC5_PELCU</name>
<proteinExistence type="inferred from homology"/>
<dbReference type="Proteomes" id="UP001295444">
    <property type="component" value="Chromosome 03"/>
</dbReference>
<comment type="subcellular location">
    <subcellularLocation>
        <location evidence="1">Endomembrane system</location>
    </subcellularLocation>
</comment>
<dbReference type="InterPro" id="IPR046371">
    <property type="entry name" value="Bcl-2_BH1-3"/>
</dbReference>
<dbReference type="GO" id="GO:0042981">
    <property type="term" value="P:regulation of apoptotic process"/>
    <property type="evidence" value="ECO:0007669"/>
    <property type="project" value="InterPro"/>
</dbReference>
<accession>A0AAD1RLC5</accession>
<evidence type="ECO:0000256" key="2">
    <source>
        <dbReference type="ARBA" id="ARBA00009458"/>
    </source>
</evidence>
<dbReference type="GO" id="GO:0001836">
    <property type="term" value="P:release of cytochrome c from mitochondria"/>
    <property type="evidence" value="ECO:0007669"/>
    <property type="project" value="TreeGrafter"/>
</dbReference>
<dbReference type="PANTHER" id="PTHR11256">
    <property type="entry name" value="BCL-2 RELATED"/>
    <property type="match status" value="1"/>
</dbReference>
<dbReference type="PROSITE" id="PS50062">
    <property type="entry name" value="BCL2_FAMILY"/>
    <property type="match status" value="1"/>
</dbReference>
<keyword evidence="4" id="KW-0053">Apoptosis</keyword>
<dbReference type="Gene3D" id="1.10.437.10">
    <property type="entry name" value="Blc2-like"/>
    <property type="match status" value="1"/>
</dbReference>
<dbReference type="EMBL" id="OW240914">
    <property type="protein sequence ID" value="CAH2273933.1"/>
    <property type="molecule type" value="Genomic_DNA"/>
</dbReference>
<dbReference type="CDD" id="cd06845">
    <property type="entry name" value="Bcl-2_like"/>
    <property type="match status" value="1"/>
</dbReference>
<evidence type="ECO:0000313" key="9">
    <source>
        <dbReference type="EMBL" id="CAH2273933.1"/>
    </source>
</evidence>
<evidence type="ECO:0000313" key="10">
    <source>
        <dbReference type="Proteomes" id="UP001295444"/>
    </source>
</evidence>
<feature type="domain" description="Bcl-2 Bcl-2 homology region 1-3" evidence="8">
    <location>
        <begin position="48"/>
        <end position="142"/>
    </location>
</feature>
<dbReference type="GO" id="GO:0097192">
    <property type="term" value="P:extrinsic apoptotic signaling pathway in absence of ligand"/>
    <property type="evidence" value="ECO:0007669"/>
    <property type="project" value="TreeGrafter"/>
</dbReference>
<keyword evidence="5 7" id="KW-1133">Transmembrane helix</keyword>
<dbReference type="GO" id="GO:0008630">
    <property type="term" value="P:intrinsic apoptotic signaling pathway in response to DNA damage"/>
    <property type="evidence" value="ECO:0007669"/>
    <property type="project" value="TreeGrafter"/>
</dbReference>
<dbReference type="InterPro" id="IPR002475">
    <property type="entry name" value="Bcl2-like"/>
</dbReference>
<evidence type="ECO:0000256" key="7">
    <source>
        <dbReference type="SAM" id="Phobius"/>
    </source>
</evidence>
<gene>
    <name evidence="9" type="ORF">PECUL_23A013447</name>
</gene>
<feature type="transmembrane region" description="Helical" evidence="7">
    <location>
        <begin position="162"/>
        <end position="184"/>
    </location>
</feature>
<organism evidence="9 10">
    <name type="scientific">Pelobates cultripes</name>
    <name type="common">Western spadefoot toad</name>
    <dbReference type="NCBI Taxonomy" id="61616"/>
    <lineage>
        <taxon>Eukaryota</taxon>
        <taxon>Metazoa</taxon>
        <taxon>Chordata</taxon>
        <taxon>Craniata</taxon>
        <taxon>Vertebrata</taxon>
        <taxon>Euteleostomi</taxon>
        <taxon>Amphibia</taxon>
        <taxon>Batrachia</taxon>
        <taxon>Anura</taxon>
        <taxon>Pelobatoidea</taxon>
        <taxon>Pelobatidae</taxon>
        <taxon>Pelobates</taxon>
    </lineage>
</organism>
<dbReference type="SUPFAM" id="SSF56854">
    <property type="entry name" value="Bcl-2 inhibitors of programmed cell death"/>
    <property type="match status" value="1"/>
</dbReference>
<reference evidence="9" key="1">
    <citation type="submission" date="2022-03" db="EMBL/GenBank/DDBJ databases">
        <authorList>
            <person name="Alioto T."/>
            <person name="Alioto T."/>
            <person name="Gomez Garrido J."/>
        </authorList>
    </citation>
    <scope>NUCLEOTIDE SEQUENCE</scope>
</reference>
<dbReference type="InterPro" id="IPR036834">
    <property type="entry name" value="Bcl-2-like_sf"/>
</dbReference>
<dbReference type="GO" id="GO:0005741">
    <property type="term" value="C:mitochondrial outer membrane"/>
    <property type="evidence" value="ECO:0007669"/>
    <property type="project" value="TreeGrafter"/>
</dbReference>
<evidence type="ECO:0000256" key="1">
    <source>
        <dbReference type="ARBA" id="ARBA00004308"/>
    </source>
</evidence>
<comment type="similarity">
    <text evidence="2">Belongs to the Bcl-2 family.</text>
</comment>
<dbReference type="GO" id="GO:0012505">
    <property type="term" value="C:endomembrane system"/>
    <property type="evidence" value="ECO:0007669"/>
    <property type="project" value="UniProtKB-SubCell"/>
</dbReference>
<dbReference type="SMART" id="SM00337">
    <property type="entry name" value="BCL"/>
    <property type="match status" value="1"/>
</dbReference>
<protein>
    <submittedName>
        <fullName evidence="9">Bcl-2 10</fullName>
    </submittedName>
</protein>
<dbReference type="Pfam" id="PF00452">
    <property type="entry name" value="Bcl-2"/>
    <property type="match status" value="1"/>
</dbReference>
<dbReference type="AlphaFoldDB" id="A0AAD1RLC5"/>
<evidence type="ECO:0000256" key="3">
    <source>
        <dbReference type="ARBA" id="ARBA00022692"/>
    </source>
</evidence>
<dbReference type="PRINTS" id="PR01862">
    <property type="entry name" value="BCL2FAMILY"/>
</dbReference>